<reference evidence="2 3" key="1">
    <citation type="submission" date="2018-01" db="EMBL/GenBank/DDBJ databases">
        <title>Whole genome sequencing of Histamine producing bacteria.</title>
        <authorList>
            <person name="Butler K."/>
        </authorList>
    </citation>
    <scope>NUCLEOTIDE SEQUENCE [LARGE SCALE GENOMIC DNA]</scope>
    <source>
        <strain evidence="2 3">NCIMB 13481</strain>
    </source>
</reference>
<evidence type="ECO:0000256" key="1">
    <source>
        <dbReference type="SAM" id="MobiDB-lite"/>
    </source>
</evidence>
<evidence type="ECO:0000313" key="2">
    <source>
        <dbReference type="EMBL" id="PSV87342.1"/>
    </source>
</evidence>
<proteinExistence type="predicted"/>
<feature type="compositionally biased region" description="Basic and acidic residues" evidence="1">
    <location>
        <begin position="62"/>
        <end position="72"/>
    </location>
</feature>
<evidence type="ECO:0000313" key="3">
    <source>
        <dbReference type="Proteomes" id="UP000241954"/>
    </source>
</evidence>
<dbReference type="EMBL" id="PYLW01000056">
    <property type="protein sequence ID" value="PSV87342.1"/>
    <property type="molecule type" value="Genomic_DNA"/>
</dbReference>
<name>A0A2T3M5Z4_9GAMM</name>
<organism evidence="2 3">
    <name type="scientific">Photobacterium iliopiscarium</name>
    <dbReference type="NCBI Taxonomy" id="56192"/>
    <lineage>
        <taxon>Bacteria</taxon>
        <taxon>Pseudomonadati</taxon>
        <taxon>Pseudomonadota</taxon>
        <taxon>Gammaproteobacteria</taxon>
        <taxon>Vibrionales</taxon>
        <taxon>Vibrionaceae</taxon>
        <taxon>Photobacterium</taxon>
    </lineage>
</organism>
<gene>
    <name evidence="2" type="ORF">C9I88_20255</name>
</gene>
<dbReference type="AlphaFoldDB" id="A0A2T3M5Z4"/>
<sequence>MSISGSCARKVVCLTPGDLHSCQVTGEAEMPLERNVEVSRRHSSQWHIDEGLNEQRANKGRISNEPDNRNEAKYFPFTHQMPQYGRLANTR</sequence>
<feature type="region of interest" description="Disordered" evidence="1">
    <location>
        <begin position="41"/>
        <end position="91"/>
    </location>
</feature>
<comment type="caution">
    <text evidence="2">The sequence shown here is derived from an EMBL/GenBank/DDBJ whole genome shotgun (WGS) entry which is preliminary data.</text>
</comment>
<dbReference type="Proteomes" id="UP000241954">
    <property type="component" value="Unassembled WGS sequence"/>
</dbReference>
<protein>
    <submittedName>
        <fullName evidence="2">Uncharacterized protein</fullName>
    </submittedName>
</protein>
<accession>A0A2T3M5Z4</accession>
<feature type="non-terminal residue" evidence="2">
    <location>
        <position position="91"/>
    </location>
</feature>